<dbReference type="PANTHER" id="PTHR12446">
    <property type="entry name" value="TESMIN/TSO1-RELATED"/>
    <property type="match status" value="1"/>
</dbReference>
<dbReference type="AlphaFoldDB" id="A0A9D5CYZ4"/>
<dbReference type="InterPro" id="IPR033467">
    <property type="entry name" value="Tesmin/TSO1-like_CXC"/>
</dbReference>
<comment type="subcellular location">
    <subcellularLocation>
        <location evidence="1">Nucleus</location>
    </subcellularLocation>
</comment>
<evidence type="ECO:0000256" key="2">
    <source>
        <dbReference type="ARBA" id="ARBA00007267"/>
    </source>
</evidence>
<dbReference type="SMART" id="SM01114">
    <property type="entry name" value="CXC"/>
    <property type="match status" value="1"/>
</dbReference>
<dbReference type="GO" id="GO:0005634">
    <property type="term" value="C:nucleus"/>
    <property type="evidence" value="ECO:0007669"/>
    <property type="project" value="UniProtKB-SubCell"/>
</dbReference>
<organism evidence="5 6">
    <name type="scientific">Dioscorea zingiberensis</name>
    <dbReference type="NCBI Taxonomy" id="325984"/>
    <lineage>
        <taxon>Eukaryota</taxon>
        <taxon>Viridiplantae</taxon>
        <taxon>Streptophyta</taxon>
        <taxon>Embryophyta</taxon>
        <taxon>Tracheophyta</taxon>
        <taxon>Spermatophyta</taxon>
        <taxon>Magnoliopsida</taxon>
        <taxon>Liliopsida</taxon>
        <taxon>Dioscoreales</taxon>
        <taxon>Dioscoreaceae</taxon>
        <taxon>Dioscorea</taxon>
    </lineage>
</organism>
<keyword evidence="6" id="KW-1185">Reference proteome</keyword>
<reference evidence="5" key="1">
    <citation type="submission" date="2021-03" db="EMBL/GenBank/DDBJ databases">
        <authorList>
            <person name="Li Z."/>
            <person name="Yang C."/>
        </authorList>
    </citation>
    <scope>NUCLEOTIDE SEQUENCE</scope>
    <source>
        <strain evidence="5">Dzin_1.0</strain>
        <tissue evidence="5">Leaf</tissue>
    </source>
</reference>
<dbReference type="InterPro" id="IPR005172">
    <property type="entry name" value="CRC"/>
</dbReference>
<evidence type="ECO:0000313" key="5">
    <source>
        <dbReference type="EMBL" id="KAJ0982475.1"/>
    </source>
</evidence>
<proteinExistence type="inferred from homology"/>
<reference evidence="5" key="2">
    <citation type="journal article" date="2022" name="Hortic Res">
        <title>The genome of Dioscorea zingiberensis sheds light on the biosynthesis, origin and evolution of the medicinally important diosgenin saponins.</title>
        <authorList>
            <person name="Li Y."/>
            <person name="Tan C."/>
            <person name="Li Z."/>
            <person name="Guo J."/>
            <person name="Li S."/>
            <person name="Chen X."/>
            <person name="Wang C."/>
            <person name="Dai X."/>
            <person name="Yang H."/>
            <person name="Song W."/>
            <person name="Hou L."/>
            <person name="Xu J."/>
            <person name="Tong Z."/>
            <person name="Xu A."/>
            <person name="Yuan X."/>
            <person name="Wang W."/>
            <person name="Yang Q."/>
            <person name="Chen L."/>
            <person name="Sun Z."/>
            <person name="Wang K."/>
            <person name="Pan B."/>
            <person name="Chen J."/>
            <person name="Bao Y."/>
            <person name="Liu F."/>
            <person name="Qi X."/>
            <person name="Gang D.R."/>
            <person name="Wen J."/>
            <person name="Li J."/>
        </authorList>
    </citation>
    <scope>NUCLEOTIDE SEQUENCE</scope>
    <source>
        <strain evidence="5">Dzin_1.0</strain>
    </source>
</reference>
<dbReference type="Proteomes" id="UP001085076">
    <property type="component" value="Miscellaneous, Linkage group lg02"/>
</dbReference>
<protein>
    <recommendedName>
        <fullName evidence="4">CRC domain-containing protein</fullName>
    </recommendedName>
</protein>
<comment type="similarity">
    <text evidence="2">Belongs to the lin-54 family.</text>
</comment>
<dbReference type="EMBL" id="JAGGNH010000002">
    <property type="protein sequence ID" value="KAJ0982475.1"/>
    <property type="molecule type" value="Genomic_DNA"/>
</dbReference>
<comment type="caution">
    <text evidence="5">The sequence shown here is derived from an EMBL/GenBank/DDBJ whole genome shotgun (WGS) entry which is preliminary data.</text>
</comment>
<dbReference type="GO" id="GO:0006355">
    <property type="term" value="P:regulation of DNA-templated transcription"/>
    <property type="evidence" value="ECO:0007669"/>
    <property type="project" value="TreeGrafter"/>
</dbReference>
<dbReference type="PROSITE" id="PS51634">
    <property type="entry name" value="CRC"/>
    <property type="match status" value="1"/>
</dbReference>
<sequence>MNMDQNVVNSQAPTVPSTVLHQGEERRDCVCYLAKIPCTELCWCKICDNRGGGVSEDQTDDNVIEHAKSLVRKRKEMEIPQPVVDLEEHTQYNPVMKKVALKHSDCRESECLQPELSWLSGGFGCIGHDYCMVEQCYCKASQIPCTDYCGCRGVGCRDSHPKEIAAQEKESSGLGPVPIPGRRSGPLEPCNCRTSECLKIYCQCFAASSLCTERCGCQGCHNRAGDEERISMAVKLISSTQDIRLEGSSSGTSAIAKDIRGCNCLNPGTTVSADGGDQTFSMDWMLSRLPIDKLE</sequence>
<dbReference type="OrthoDB" id="6283463at2759"/>
<dbReference type="PANTHER" id="PTHR12446:SF34">
    <property type="entry name" value="PROTEIN LIN-54 HOMOLOG"/>
    <property type="match status" value="1"/>
</dbReference>
<evidence type="ECO:0000259" key="4">
    <source>
        <dbReference type="PROSITE" id="PS51634"/>
    </source>
</evidence>
<keyword evidence="3" id="KW-0539">Nucleus</keyword>
<dbReference type="Pfam" id="PF03638">
    <property type="entry name" value="TCR"/>
    <property type="match status" value="1"/>
</dbReference>
<evidence type="ECO:0000256" key="1">
    <source>
        <dbReference type="ARBA" id="ARBA00004123"/>
    </source>
</evidence>
<evidence type="ECO:0000256" key="3">
    <source>
        <dbReference type="ARBA" id="ARBA00023242"/>
    </source>
</evidence>
<evidence type="ECO:0000313" key="6">
    <source>
        <dbReference type="Proteomes" id="UP001085076"/>
    </source>
</evidence>
<name>A0A9D5CYZ4_9LILI</name>
<feature type="domain" description="CRC" evidence="4">
    <location>
        <begin position="100"/>
        <end position="225"/>
    </location>
</feature>
<accession>A0A9D5CYZ4</accession>
<dbReference type="InterPro" id="IPR028307">
    <property type="entry name" value="Lin-54_fam"/>
</dbReference>
<gene>
    <name evidence="5" type="ORF">J5N97_010730</name>
</gene>